<protein>
    <submittedName>
        <fullName evidence="1">Uncharacterized protein</fullName>
    </submittedName>
</protein>
<name>A0AAW8F224_9MICO</name>
<dbReference type="AlphaFoldDB" id="A0AAW8F224"/>
<comment type="caution">
    <text evidence="1">The sequence shown here is derived from an EMBL/GenBank/DDBJ whole genome shotgun (WGS) entry which is preliminary data.</text>
</comment>
<accession>A0AAW8F224</accession>
<evidence type="ECO:0000313" key="1">
    <source>
        <dbReference type="EMBL" id="MDQ0649055.1"/>
    </source>
</evidence>
<evidence type="ECO:0000313" key="2">
    <source>
        <dbReference type="Proteomes" id="UP001244427"/>
    </source>
</evidence>
<sequence>MARIRTALPCNPLSRLHTLARGYDHLMGNPAGFDYVLRAGDVVIRHHGKAATVLRGARAAQFLIEVEQGDPQLLMARVTGNYRRGNERAAKRHPRNAG</sequence>
<keyword evidence="2" id="KW-1185">Reference proteome</keyword>
<reference evidence="1 2" key="1">
    <citation type="submission" date="2023-07" db="EMBL/GenBank/DDBJ databases">
        <title>Comparative genomics of wheat-associated soil bacteria to identify genetic determinants of phenazine resistance.</title>
        <authorList>
            <person name="Mouncey N."/>
        </authorList>
    </citation>
    <scope>NUCLEOTIDE SEQUENCE [LARGE SCALE GENOMIC DNA]</scope>
    <source>
        <strain evidence="1 2">W4I9-1</strain>
    </source>
</reference>
<dbReference type="EMBL" id="JAUSXV010000001">
    <property type="protein sequence ID" value="MDQ0649055.1"/>
    <property type="molecule type" value="Genomic_DNA"/>
</dbReference>
<proteinExistence type="predicted"/>
<organism evidence="1 2">
    <name type="scientific">Microbacterium natoriense</name>
    <dbReference type="NCBI Taxonomy" id="284570"/>
    <lineage>
        <taxon>Bacteria</taxon>
        <taxon>Bacillati</taxon>
        <taxon>Actinomycetota</taxon>
        <taxon>Actinomycetes</taxon>
        <taxon>Micrococcales</taxon>
        <taxon>Microbacteriaceae</taxon>
        <taxon>Microbacterium</taxon>
    </lineage>
</organism>
<gene>
    <name evidence="1" type="ORF">QFZ53_003251</name>
</gene>
<dbReference type="Proteomes" id="UP001244427">
    <property type="component" value="Unassembled WGS sequence"/>
</dbReference>